<sequence length="355" mass="37792">MRRIAILSAFFIFFLTWPVHMGVPAPGPGGLILVRSEAEAARFGGGRSFGFRGSRGFARPSPASPRSGLAQPGYDQTRRPFGGFGGGLFAGLGGLLLGGLIGSLLFGRMGMGGIGLLEILLIGGGLFLLFRMFGGRRREAPQGGGTYTGRLATAEADPYGVGGGPAPAERARGSVYTGPDIAARGASGPAASPGPSARPSAGAAPDPGLEEGLSAIRASDPSFSRENFLLDARRGFLRFQEAWVARDLAPIRDAVDRDIYEKSQSDLDELRREGRVNRLDDIQVRRLDLAEAWQEEGFDFATVRVEASLLDYLVSETSGELLGGSRTEPVTFAELWTWARKTGPNKWFLSAIEQG</sequence>
<keyword evidence="2" id="KW-1133">Transmembrane helix</keyword>
<feature type="transmembrane region" description="Helical" evidence="2">
    <location>
        <begin position="84"/>
        <end position="106"/>
    </location>
</feature>
<dbReference type="InterPro" id="IPR007379">
    <property type="entry name" value="Tim44-like_dom"/>
</dbReference>
<feature type="domain" description="Tim44-like" evidence="3">
    <location>
        <begin position="209"/>
        <end position="354"/>
    </location>
</feature>
<dbReference type="AlphaFoldDB" id="A0A932HYN2"/>
<organism evidence="4 5">
    <name type="scientific">Tectimicrobiota bacterium</name>
    <dbReference type="NCBI Taxonomy" id="2528274"/>
    <lineage>
        <taxon>Bacteria</taxon>
        <taxon>Pseudomonadati</taxon>
        <taxon>Nitrospinota/Tectimicrobiota group</taxon>
        <taxon>Candidatus Tectimicrobiota</taxon>
    </lineage>
</organism>
<feature type="transmembrane region" description="Helical" evidence="2">
    <location>
        <begin position="113"/>
        <end position="133"/>
    </location>
</feature>
<comment type="caution">
    <text evidence="4">The sequence shown here is derived from an EMBL/GenBank/DDBJ whole genome shotgun (WGS) entry which is preliminary data.</text>
</comment>
<evidence type="ECO:0000259" key="3">
    <source>
        <dbReference type="SMART" id="SM00978"/>
    </source>
</evidence>
<accession>A0A932HYN2</accession>
<evidence type="ECO:0000313" key="5">
    <source>
        <dbReference type="Proteomes" id="UP000782312"/>
    </source>
</evidence>
<feature type="region of interest" description="Disordered" evidence="1">
    <location>
        <begin position="178"/>
        <end position="212"/>
    </location>
</feature>
<reference evidence="4" key="1">
    <citation type="submission" date="2020-07" db="EMBL/GenBank/DDBJ databases">
        <title>Huge and variable diversity of episymbiotic CPR bacteria and DPANN archaea in groundwater ecosystems.</title>
        <authorList>
            <person name="He C.Y."/>
            <person name="Keren R."/>
            <person name="Whittaker M."/>
            <person name="Farag I.F."/>
            <person name="Doudna J."/>
            <person name="Cate J.H.D."/>
            <person name="Banfield J.F."/>
        </authorList>
    </citation>
    <scope>NUCLEOTIDE SEQUENCE</scope>
    <source>
        <strain evidence="4">NC_groundwater_763_Ag_S-0.2um_68_21</strain>
    </source>
</reference>
<dbReference type="PANTHER" id="PTHR41542">
    <property type="entry name" value="BLL5807 PROTEIN"/>
    <property type="match status" value="1"/>
</dbReference>
<dbReference type="SUPFAM" id="SSF54427">
    <property type="entry name" value="NTF2-like"/>
    <property type="match status" value="1"/>
</dbReference>
<evidence type="ECO:0000256" key="2">
    <source>
        <dbReference type="SAM" id="Phobius"/>
    </source>
</evidence>
<keyword evidence="2" id="KW-0472">Membrane</keyword>
<evidence type="ECO:0000256" key="1">
    <source>
        <dbReference type="SAM" id="MobiDB-lite"/>
    </source>
</evidence>
<dbReference type="InterPro" id="IPR032710">
    <property type="entry name" value="NTF2-like_dom_sf"/>
</dbReference>
<dbReference type="PANTHER" id="PTHR41542:SF1">
    <property type="entry name" value="BLL5807 PROTEIN"/>
    <property type="match status" value="1"/>
</dbReference>
<dbReference type="SMART" id="SM00978">
    <property type="entry name" value="Tim44"/>
    <property type="match status" value="1"/>
</dbReference>
<gene>
    <name evidence="4" type="ORF">HYZ11_08880</name>
</gene>
<feature type="compositionally biased region" description="Low complexity" evidence="1">
    <location>
        <begin position="182"/>
        <end position="205"/>
    </location>
</feature>
<name>A0A932HYN2_UNCTE</name>
<dbReference type="Gene3D" id="3.10.450.240">
    <property type="match status" value="1"/>
</dbReference>
<proteinExistence type="predicted"/>
<evidence type="ECO:0000313" key="4">
    <source>
        <dbReference type="EMBL" id="MBI3127702.1"/>
    </source>
</evidence>
<keyword evidence="2" id="KW-0812">Transmembrane</keyword>
<dbReference type="EMBL" id="JACPUR010000019">
    <property type="protein sequence ID" value="MBI3127702.1"/>
    <property type="molecule type" value="Genomic_DNA"/>
</dbReference>
<dbReference type="Pfam" id="PF04280">
    <property type="entry name" value="Tim44"/>
    <property type="match status" value="1"/>
</dbReference>
<dbReference type="Proteomes" id="UP000782312">
    <property type="component" value="Unassembled WGS sequence"/>
</dbReference>
<protein>
    <submittedName>
        <fullName evidence="4">Tim44 domain-containing protein</fullName>
    </submittedName>
</protein>